<feature type="region of interest" description="Disordered" evidence="1">
    <location>
        <begin position="295"/>
        <end position="319"/>
    </location>
</feature>
<feature type="region of interest" description="Disordered" evidence="1">
    <location>
        <begin position="1"/>
        <end position="21"/>
    </location>
</feature>
<dbReference type="OrthoDB" id="2688210at2759"/>
<name>A0A9P7FL35_9AGAR</name>
<keyword evidence="3" id="KW-1185">Reference proteome</keyword>
<dbReference type="AlphaFoldDB" id="A0A9P7FL35"/>
<proteinExistence type="predicted"/>
<gene>
    <name evidence="2" type="ORF">H0H81_007280</name>
</gene>
<organism evidence="2 3">
    <name type="scientific">Sphagnurus paluster</name>
    <dbReference type="NCBI Taxonomy" id="117069"/>
    <lineage>
        <taxon>Eukaryota</taxon>
        <taxon>Fungi</taxon>
        <taxon>Dikarya</taxon>
        <taxon>Basidiomycota</taxon>
        <taxon>Agaricomycotina</taxon>
        <taxon>Agaricomycetes</taxon>
        <taxon>Agaricomycetidae</taxon>
        <taxon>Agaricales</taxon>
        <taxon>Tricholomatineae</taxon>
        <taxon>Lyophyllaceae</taxon>
        <taxon>Sphagnurus</taxon>
    </lineage>
</organism>
<feature type="compositionally biased region" description="Polar residues" evidence="1">
    <location>
        <begin position="306"/>
        <end position="319"/>
    </location>
</feature>
<protein>
    <submittedName>
        <fullName evidence="2">Uncharacterized protein</fullName>
    </submittedName>
</protein>
<evidence type="ECO:0000313" key="2">
    <source>
        <dbReference type="EMBL" id="KAG5633503.1"/>
    </source>
</evidence>
<reference evidence="2" key="1">
    <citation type="submission" date="2021-02" db="EMBL/GenBank/DDBJ databases">
        <authorList>
            <person name="Nieuwenhuis M."/>
            <person name="Van De Peppel L.J.J."/>
        </authorList>
    </citation>
    <scope>NUCLEOTIDE SEQUENCE</scope>
    <source>
        <strain evidence="2">D49</strain>
    </source>
</reference>
<sequence length="319" mass="36268">MHTLSMDPDAEDPLLRPEPDFESQDYLATRLIFTNGGLPADNITPILRQMWQAERQKDHDAWTAARALRDQEQAEAAAAAAAAAIQPEPPQPDPIPQTDTPLPSHKAAKTFERLGAFPEAILPPDEDLPTPSEYARERISKGYHVCLWYFSQEGCDDAFQNPGTVTTEEDIFGITIDAEKTVQLKSTAGSRPSPKAVDDNQLSWEQFTYAHRVYIRALEEVDWPQRHIKALSDFFAEIEHASTSRSYSLKPALLEYQHTVRKEWHQKLGSRYAFDISFINKARLDAIIDRMREQRTNEADRRQRDATVSSQPHITRSQS</sequence>
<evidence type="ECO:0000313" key="3">
    <source>
        <dbReference type="Proteomes" id="UP000717328"/>
    </source>
</evidence>
<comment type="caution">
    <text evidence="2">The sequence shown here is derived from an EMBL/GenBank/DDBJ whole genome shotgun (WGS) entry which is preliminary data.</text>
</comment>
<dbReference type="Proteomes" id="UP000717328">
    <property type="component" value="Unassembled WGS sequence"/>
</dbReference>
<feature type="region of interest" description="Disordered" evidence="1">
    <location>
        <begin position="75"/>
        <end position="103"/>
    </location>
</feature>
<feature type="compositionally biased region" description="Low complexity" evidence="1">
    <location>
        <begin position="75"/>
        <end position="86"/>
    </location>
</feature>
<evidence type="ECO:0000256" key="1">
    <source>
        <dbReference type="SAM" id="MobiDB-lite"/>
    </source>
</evidence>
<accession>A0A9P7FL35</accession>
<reference evidence="2" key="2">
    <citation type="submission" date="2021-10" db="EMBL/GenBank/DDBJ databases">
        <title>Phylogenomics reveals ancestral predisposition of the termite-cultivated fungus Termitomyces towards a domesticated lifestyle.</title>
        <authorList>
            <person name="Auxier B."/>
            <person name="Grum-Grzhimaylo A."/>
            <person name="Cardenas M.E."/>
            <person name="Lodge J.D."/>
            <person name="Laessoe T."/>
            <person name="Pedersen O."/>
            <person name="Smith M.E."/>
            <person name="Kuyper T.W."/>
            <person name="Franco-Molano E.A."/>
            <person name="Baroni T.J."/>
            <person name="Aanen D.K."/>
        </authorList>
    </citation>
    <scope>NUCLEOTIDE SEQUENCE</scope>
    <source>
        <strain evidence="2">D49</strain>
    </source>
</reference>
<feature type="compositionally biased region" description="Basic and acidic residues" evidence="1">
    <location>
        <begin position="295"/>
        <end position="305"/>
    </location>
</feature>
<dbReference type="EMBL" id="JABCKI010007648">
    <property type="protein sequence ID" value="KAG5633503.1"/>
    <property type="molecule type" value="Genomic_DNA"/>
</dbReference>